<feature type="region of interest" description="Disordered" evidence="1">
    <location>
        <begin position="275"/>
        <end position="297"/>
    </location>
</feature>
<feature type="compositionally biased region" description="Basic and acidic residues" evidence="1">
    <location>
        <begin position="275"/>
        <end position="286"/>
    </location>
</feature>
<dbReference type="Gene3D" id="3.90.1750.10">
    <property type="entry name" value="Hect, E3 ligase catalytic domains"/>
    <property type="match status" value="1"/>
</dbReference>
<dbReference type="Proteomes" id="UP001249851">
    <property type="component" value="Unassembled WGS sequence"/>
</dbReference>
<comment type="caution">
    <text evidence="2">The sequence shown here is derived from an EMBL/GenBank/DDBJ whole genome shotgun (WGS) entry which is preliminary data.</text>
</comment>
<dbReference type="InterPro" id="IPR035983">
    <property type="entry name" value="Hect_E3_ubiquitin_ligase"/>
</dbReference>
<evidence type="ECO:0008006" key="4">
    <source>
        <dbReference type="Google" id="ProtNLM"/>
    </source>
</evidence>
<reference evidence="2" key="2">
    <citation type="journal article" date="2023" name="Science">
        <title>Genomic signatures of disease resistance in endangered staghorn corals.</title>
        <authorList>
            <person name="Vollmer S.V."/>
            <person name="Selwyn J.D."/>
            <person name="Despard B.A."/>
            <person name="Roesel C.L."/>
        </authorList>
    </citation>
    <scope>NUCLEOTIDE SEQUENCE</scope>
    <source>
        <strain evidence="2">K2</strain>
    </source>
</reference>
<feature type="compositionally biased region" description="Polar residues" evidence="1">
    <location>
        <begin position="287"/>
        <end position="297"/>
    </location>
</feature>
<dbReference type="EMBL" id="JARQWQ010000130">
    <property type="protein sequence ID" value="KAK2549201.1"/>
    <property type="molecule type" value="Genomic_DNA"/>
</dbReference>
<evidence type="ECO:0000313" key="2">
    <source>
        <dbReference type="EMBL" id="KAK2549201.1"/>
    </source>
</evidence>
<sequence>MSSINELGNLEYAFFINGTFPFFSIFYHKTCQFLIYQETTQEKAGPSTLPSAVESSSVKSSKSVKSFSEYKTAKGKQWYSKVKGGKAKGTKTSAADQEVFIYIGLLEWNEKENVLKPKRGKKVALRISNSAKSSLVRQKAEEKWKAYYRNLYEENQTYLLLYEDGQQVLFLPGTSELFTLKRYHEEIGKDYNRIHLYLCTSEDYNNTLEGGDESEDEGTSHLTPKCAKLENDTAITKVGEQIQLDEQLAREIESQLNQEFLQDHQNCDNLTMQERSHSQVEQEKGAEQSTSGQLTTERILSDHVSVVKELSNRVDDTGQFFIGVRRASNFTRRLNLWQCESKRTSPGKCLRVHFTGEDGIDSGAMSKESLAQAILDMGNIMFAGGTPNGYFQSCGEIVAVSLAQGGPPPCFLDACVYDTLVSPETDFNNLNEKHITPEEKRMLDSIQNDLGSHSDTIVDHGYTGQIDKEHISDITGSILISLITKRQVYLKEFMKGLELYGLAELIKQNPESCKPLFVRGSVQGVDANYVFSLMKPNFSLDGSSRKEIEESVMDSFQDFLISLEDHEKVSGYAEAVSWNYEDGDGVSEISSPDRTPTEEFQTADITVAGVLSWLTGHQPMNGDPLTIYVNFDHECLMRNPKHTICYPCVAACGRELTLPVSHMSDTQEFHKTFLLAYCKGQAFSRP</sequence>
<organism evidence="2 3">
    <name type="scientific">Acropora cervicornis</name>
    <name type="common">Staghorn coral</name>
    <dbReference type="NCBI Taxonomy" id="6130"/>
    <lineage>
        <taxon>Eukaryota</taxon>
        <taxon>Metazoa</taxon>
        <taxon>Cnidaria</taxon>
        <taxon>Anthozoa</taxon>
        <taxon>Hexacorallia</taxon>
        <taxon>Scleractinia</taxon>
        <taxon>Astrocoeniina</taxon>
        <taxon>Acroporidae</taxon>
        <taxon>Acropora</taxon>
    </lineage>
</organism>
<accession>A0AAD9PUN8</accession>
<protein>
    <recommendedName>
        <fullName evidence="4">HEG-like 1</fullName>
    </recommendedName>
</protein>
<reference evidence="2" key="1">
    <citation type="journal article" date="2023" name="G3 (Bethesda)">
        <title>Whole genome assembly and annotation of the endangered Caribbean coral Acropora cervicornis.</title>
        <authorList>
            <person name="Selwyn J.D."/>
            <person name="Vollmer S.V."/>
        </authorList>
    </citation>
    <scope>NUCLEOTIDE SEQUENCE</scope>
    <source>
        <strain evidence="2">K2</strain>
    </source>
</reference>
<gene>
    <name evidence="2" type="ORF">P5673_030423</name>
</gene>
<proteinExistence type="predicted"/>
<dbReference type="GO" id="GO:0004842">
    <property type="term" value="F:ubiquitin-protein transferase activity"/>
    <property type="evidence" value="ECO:0007669"/>
    <property type="project" value="InterPro"/>
</dbReference>
<evidence type="ECO:0000256" key="1">
    <source>
        <dbReference type="SAM" id="MobiDB-lite"/>
    </source>
</evidence>
<name>A0AAD9PUN8_ACRCE</name>
<dbReference type="SUPFAM" id="SSF56204">
    <property type="entry name" value="Hect, E3 ligase catalytic domain"/>
    <property type="match status" value="1"/>
</dbReference>
<dbReference type="AlphaFoldDB" id="A0AAD9PUN8"/>
<keyword evidence="3" id="KW-1185">Reference proteome</keyword>
<evidence type="ECO:0000313" key="3">
    <source>
        <dbReference type="Proteomes" id="UP001249851"/>
    </source>
</evidence>